<dbReference type="OrthoDB" id="2638860at2759"/>
<dbReference type="AlphaFoldDB" id="A0A9P7AE05"/>
<evidence type="ECO:0000259" key="3">
    <source>
        <dbReference type="Pfam" id="PF20151"/>
    </source>
</evidence>
<feature type="region of interest" description="Disordered" evidence="1">
    <location>
        <begin position="291"/>
        <end position="323"/>
    </location>
</feature>
<evidence type="ECO:0000256" key="1">
    <source>
        <dbReference type="SAM" id="MobiDB-lite"/>
    </source>
</evidence>
<proteinExistence type="predicted"/>
<dbReference type="GeneID" id="64605867"/>
<keyword evidence="5" id="KW-1185">Reference proteome</keyword>
<protein>
    <recommendedName>
        <fullName evidence="3">DUF6533 domain-containing protein</fullName>
    </recommendedName>
</protein>
<keyword evidence="2" id="KW-1133">Transmembrane helix</keyword>
<organism evidence="4 5">
    <name type="scientific">Suillus plorans</name>
    <dbReference type="NCBI Taxonomy" id="116603"/>
    <lineage>
        <taxon>Eukaryota</taxon>
        <taxon>Fungi</taxon>
        <taxon>Dikarya</taxon>
        <taxon>Basidiomycota</taxon>
        <taxon>Agaricomycotina</taxon>
        <taxon>Agaricomycetes</taxon>
        <taxon>Agaricomycetidae</taxon>
        <taxon>Boletales</taxon>
        <taxon>Suillineae</taxon>
        <taxon>Suillaceae</taxon>
        <taxon>Suillus</taxon>
    </lineage>
</organism>
<gene>
    <name evidence="4" type="ORF">HD556DRAFT_950524</name>
</gene>
<sequence length="323" mass="36942">MFPSSDFLYDIWVRKALSATGHTVLIYDYLLTFTDEIRYIWNAPWTIVKVMFLINRYGNLVGQTAIRFEEAGILAHDSQLFCQRFAIVTKYFMVLSSESIHLLVLIRAWAIWGTRKSIIKIIVGSYVFYVLALLGITTLGSIHDTHEEYQYLDSVEICASAMPEYMWLSYLGSFILDAVTFVLTVRSLWRYSREFQSLYPSSLLRLLVRDAIIFFVFSMFNNATIVTSWTVYANTPYTFLPKGFSGPLLSVAGQRVVLNLKSLPTRTYATQDLSREIDRQLEAFELDECCSSPEDGLDDPKETCCSSPQGRDDLDDPEGGREL</sequence>
<evidence type="ECO:0000313" key="4">
    <source>
        <dbReference type="EMBL" id="KAG1787491.1"/>
    </source>
</evidence>
<name>A0A9P7AE05_9AGAM</name>
<evidence type="ECO:0000256" key="2">
    <source>
        <dbReference type="SAM" id="Phobius"/>
    </source>
</evidence>
<feature type="domain" description="DUF6533" evidence="3">
    <location>
        <begin position="23"/>
        <end position="58"/>
    </location>
</feature>
<dbReference type="InterPro" id="IPR045340">
    <property type="entry name" value="DUF6533"/>
</dbReference>
<keyword evidence="2" id="KW-0472">Membrane</keyword>
<keyword evidence="2" id="KW-0812">Transmembrane</keyword>
<feature type="transmembrane region" description="Helical" evidence="2">
    <location>
        <begin position="121"/>
        <end position="142"/>
    </location>
</feature>
<feature type="transmembrane region" description="Helical" evidence="2">
    <location>
        <begin position="170"/>
        <end position="189"/>
    </location>
</feature>
<dbReference type="Pfam" id="PF20151">
    <property type="entry name" value="DUF6533"/>
    <property type="match status" value="1"/>
</dbReference>
<accession>A0A9P7AE05</accession>
<dbReference type="RefSeq" id="XP_041154837.1">
    <property type="nucleotide sequence ID" value="XM_041312103.1"/>
</dbReference>
<feature type="transmembrane region" description="Helical" evidence="2">
    <location>
        <begin position="91"/>
        <end position="109"/>
    </location>
</feature>
<dbReference type="Proteomes" id="UP000719766">
    <property type="component" value="Unassembled WGS sequence"/>
</dbReference>
<evidence type="ECO:0000313" key="5">
    <source>
        <dbReference type="Proteomes" id="UP000719766"/>
    </source>
</evidence>
<comment type="caution">
    <text evidence="4">The sequence shown here is derived from an EMBL/GenBank/DDBJ whole genome shotgun (WGS) entry which is preliminary data.</text>
</comment>
<reference evidence="4" key="1">
    <citation type="journal article" date="2020" name="New Phytol.">
        <title>Comparative genomics reveals dynamic genome evolution in host specialist ectomycorrhizal fungi.</title>
        <authorList>
            <person name="Lofgren L.A."/>
            <person name="Nguyen N.H."/>
            <person name="Vilgalys R."/>
            <person name="Ruytinx J."/>
            <person name="Liao H.L."/>
            <person name="Branco S."/>
            <person name="Kuo A."/>
            <person name="LaButti K."/>
            <person name="Lipzen A."/>
            <person name="Andreopoulos W."/>
            <person name="Pangilinan J."/>
            <person name="Riley R."/>
            <person name="Hundley H."/>
            <person name="Na H."/>
            <person name="Barry K."/>
            <person name="Grigoriev I.V."/>
            <person name="Stajich J.E."/>
            <person name="Kennedy P.G."/>
        </authorList>
    </citation>
    <scope>NUCLEOTIDE SEQUENCE</scope>
    <source>
        <strain evidence="4">S12</strain>
    </source>
</reference>
<feature type="transmembrane region" description="Helical" evidence="2">
    <location>
        <begin position="210"/>
        <end position="232"/>
    </location>
</feature>
<dbReference type="EMBL" id="JABBWE010000078">
    <property type="protein sequence ID" value="KAG1787491.1"/>
    <property type="molecule type" value="Genomic_DNA"/>
</dbReference>